<evidence type="ECO:0000256" key="3">
    <source>
        <dbReference type="ARBA" id="ARBA00022692"/>
    </source>
</evidence>
<dbReference type="Pfam" id="PF00001">
    <property type="entry name" value="7tm_1"/>
    <property type="match status" value="1"/>
</dbReference>
<keyword evidence="6 11" id="KW-0472">Membrane</keyword>
<feature type="domain" description="G-protein coupled receptors family 1 profile" evidence="12">
    <location>
        <begin position="57"/>
        <end position="321"/>
    </location>
</feature>
<dbReference type="InterPro" id="IPR000276">
    <property type="entry name" value="GPCR_Rhodpsn"/>
</dbReference>
<evidence type="ECO:0000256" key="10">
    <source>
        <dbReference type="RuleBase" id="RU000688"/>
    </source>
</evidence>
<dbReference type="Gene3D" id="1.20.1070.10">
    <property type="entry name" value="Rhodopsin 7-helix transmembrane proteins"/>
    <property type="match status" value="1"/>
</dbReference>
<evidence type="ECO:0000256" key="5">
    <source>
        <dbReference type="ARBA" id="ARBA00023040"/>
    </source>
</evidence>
<dbReference type="InterPro" id="IPR017452">
    <property type="entry name" value="GPCR_Rhodpsn_7TM"/>
</dbReference>
<dbReference type="PANTHER" id="PTHR24232">
    <property type="entry name" value="G-PROTEIN COUPLED RECEPTOR"/>
    <property type="match status" value="1"/>
</dbReference>
<feature type="transmembrane region" description="Helical" evidence="11">
    <location>
        <begin position="86"/>
        <end position="104"/>
    </location>
</feature>
<evidence type="ECO:0000313" key="14">
    <source>
        <dbReference type="RefSeq" id="XP_032818893.1"/>
    </source>
</evidence>
<feature type="transmembrane region" description="Helical" evidence="11">
    <location>
        <begin position="110"/>
        <end position="138"/>
    </location>
</feature>
<keyword evidence="2" id="KW-1003">Cell membrane</keyword>
<reference evidence="14" key="1">
    <citation type="submission" date="2025-08" db="UniProtKB">
        <authorList>
            <consortium name="RefSeq"/>
        </authorList>
    </citation>
    <scope>IDENTIFICATION</scope>
    <source>
        <tissue evidence="14">Sperm</tissue>
    </source>
</reference>
<dbReference type="PRINTS" id="PR00237">
    <property type="entry name" value="GPCRRHODOPSN"/>
</dbReference>
<evidence type="ECO:0000259" key="12">
    <source>
        <dbReference type="PROSITE" id="PS50262"/>
    </source>
</evidence>
<evidence type="ECO:0000256" key="6">
    <source>
        <dbReference type="ARBA" id="ARBA00023136"/>
    </source>
</evidence>
<evidence type="ECO:0000256" key="7">
    <source>
        <dbReference type="ARBA" id="ARBA00023170"/>
    </source>
</evidence>
<name>A0AAJ7TJ31_PETMA</name>
<feature type="transmembrane region" description="Helical" evidence="11">
    <location>
        <begin position="215"/>
        <end position="241"/>
    </location>
</feature>
<keyword evidence="13" id="KW-1185">Reference proteome</keyword>
<dbReference type="SUPFAM" id="SSF81321">
    <property type="entry name" value="Family A G protein-coupled receptor-like"/>
    <property type="match status" value="1"/>
</dbReference>
<feature type="transmembrane region" description="Helical" evidence="11">
    <location>
        <begin position="302"/>
        <end position="324"/>
    </location>
</feature>
<dbReference type="KEGG" id="pmrn:116947363"/>
<evidence type="ECO:0000256" key="1">
    <source>
        <dbReference type="ARBA" id="ARBA00004651"/>
    </source>
</evidence>
<dbReference type="GO" id="GO:0007200">
    <property type="term" value="P:phospholipase C-activating G protein-coupled receptor signaling pathway"/>
    <property type="evidence" value="ECO:0007669"/>
    <property type="project" value="TreeGrafter"/>
</dbReference>
<accession>A0AAJ7TJ31</accession>
<dbReference type="PRINTS" id="PR01157">
    <property type="entry name" value="P2YPURNOCPTR"/>
</dbReference>
<gene>
    <name evidence="14" type="primary">LOC116947363</name>
</gene>
<keyword evidence="5 10" id="KW-0297">G-protein coupled receptor</keyword>
<comment type="similarity">
    <text evidence="10">Belongs to the G-protein coupled receptor 1 family.</text>
</comment>
<keyword evidence="3 10" id="KW-0812">Transmembrane</keyword>
<keyword evidence="7 10" id="KW-0675">Receptor</keyword>
<evidence type="ECO:0000256" key="2">
    <source>
        <dbReference type="ARBA" id="ARBA00022475"/>
    </source>
</evidence>
<dbReference type="GO" id="GO:0004930">
    <property type="term" value="F:G protein-coupled receptor activity"/>
    <property type="evidence" value="ECO:0007669"/>
    <property type="project" value="UniProtKB-KW"/>
</dbReference>
<dbReference type="RefSeq" id="XP_032818893.1">
    <property type="nucleotide sequence ID" value="XM_032963002.1"/>
</dbReference>
<feature type="transmembrane region" description="Helical" evidence="11">
    <location>
        <begin position="158"/>
        <end position="177"/>
    </location>
</feature>
<organism evidence="13 14">
    <name type="scientific">Petromyzon marinus</name>
    <name type="common">Sea lamprey</name>
    <dbReference type="NCBI Taxonomy" id="7757"/>
    <lineage>
        <taxon>Eukaryota</taxon>
        <taxon>Metazoa</taxon>
        <taxon>Chordata</taxon>
        <taxon>Craniata</taxon>
        <taxon>Vertebrata</taxon>
        <taxon>Cyclostomata</taxon>
        <taxon>Hyperoartia</taxon>
        <taxon>Petromyzontiformes</taxon>
        <taxon>Petromyzontidae</taxon>
        <taxon>Petromyzon</taxon>
    </lineage>
</organism>
<evidence type="ECO:0000313" key="13">
    <source>
        <dbReference type="Proteomes" id="UP001318040"/>
    </source>
</evidence>
<dbReference type="Proteomes" id="UP001318040">
    <property type="component" value="Chromosome 29"/>
</dbReference>
<comment type="subcellular location">
    <subcellularLocation>
        <location evidence="1">Cell membrane</location>
        <topology evidence="1">Multi-pass membrane protein</topology>
    </subcellularLocation>
</comment>
<feature type="transmembrane region" description="Helical" evidence="11">
    <location>
        <begin position="262"/>
        <end position="282"/>
    </location>
</feature>
<keyword evidence="4 11" id="KW-1133">Transmembrane helix</keyword>
<feature type="transmembrane region" description="Helical" evidence="11">
    <location>
        <begin position="45"/>
        <end position="66"/>
    </location>
</feature>
<dbReference type="PROSITE" id="PS50262">
    <property type="entry name" value="G_PROTEIN_RECEP_F1_2"/>
    <property type="match status" value="1"/>
</dbReference>
<evidence type="ECO:0000256" key="11">
    <source>
        <dbReference type="SAM" id="Phobius"/>
    </source>
</evidence>
<dbReference type="AlphaFoldDB" id="A0AAJ7TJ31"/>
<evidence type="ECO:0000256" key="8">
    <source>
        <dbReference type="ARBA" id="ARBA00023180"/>
    </source>
</evidence>
<sequence length="368" mass="41042">MNNSEAPWNYTLPNISASKTECLTLRDNSTLQWLQGDSSQIVQPIIYIIVIIVSLPANAAALWFLVNPTVNVKRTPSTVFTKNLAAADLLYLLFLPLAIAYNFNGNDWRFGTILCHVVVSLTYLNAHCSIFLLTCISVDRYLALVHPVKSRPWRTPRYAAVLSSVMWTLMVLSVVPINTVQLVTCVSGPGAVPQTAGGTLTTCFDVFTRSGGRFLVIYSMVFFAIAFLAPFAITTFCYVAIMRSLRRSSRRGEQMDREKKKAVHLCVTVLGAFVLCFVPTNVTLLVHALRIKLYQNTSLYGVYKICLALASLNTCLDSFVYYVVSKPFRQKVRSLLCCFSAAFRRKESVSLSLSPSVKSKREDSLRPL</sequence>
<proteinExistence type="inferred from homology"/>
<dbReference type="GO" id="GO:0035025">
    <property type="term" value="P:positive regulation of Rho protein signal transduction"/>
    <property type="evidence" value="ECO:0007669"/>
    <property type="project" value="TreeGrafter"/>
</dbReference>
<dbReference type="FunFam" id="1.20.1070.10:FF:000040">
    <property type="entry name" value="Coagulation factor 2 (thrombin) receptor"/>
    <property type="match status" value="1"/>
</dbReference>
<dbReference type="GO" id="GO:0005886">
    <property type="term" value="C:plasma membrane"/>
    <property type="evidence" value="ECO:0007669"/>
    <property type="project" value="UniProtKB-SubCell"/>
</dbReference>
<evidence type="ECO:0000256" key="9">
    <source>
        <dbReference type="ARBA" id="ARBA00023224"/>
    </source>
</evidence>
<evidence type="ECO:0000256" key="4">
    <source>
        <dbReference type="ARBA" id="ARBA00022989"/>
    </source>
</evidence>
<protein>
    <submittedName>
        <fullName evidence="14">P2Y purinoceptor 8-like</fullName>
    </submittedName>
</protein>
<keyword evidence="9 10" id="KW-0807">Transducer</keyword>
<keyword evidence="8" id="KW-0325">Glycoprotein</keyword>
<dbReference type="PROSITE" id="PS00237">
    <property type="entry name" value="G_PROTEIN_RECEP_F1_1"/>
    <property type="match status" value="1"/>
</dbReference>
<dbReference type="PANTHER" id="PTHR24232:SF53">
    <property type="entry name" value="G-PROTEIN COUPLED RECEPTORS FAMILY 1 PROFILE DOMAIN-CONTAINING PROTEIN"/>
    <property type="match status" value="1"/>
</dbReference>